<dbReference type="InterPro" id="IPR001078">
    <property type="entry name" value="2-oxoacid_DH_actylTfrase"/>
</dbReference>
<dbReference type="NCBIfam" id="NF004309">
    <property type="entry name" value="PRK05704.1"/>
    <property type="match status" value="1"/>
</dbReference>
<comment type="pathway">
    <text evidence="2 11">Amino-acid degradation; L-lysine degradation via saccharopine pathway; glutaryl-CoA from L-lysine: step 6/6.</text>
</comment>
<dbReference type="SUPFAM" id="SSF47005">
    <property type="entry name" value="Peripheral subunit-binding domain of 2-oxo acid dehydrogenase complex"/>
    <property type="match status" value="1"/>
</dbReference>
<dbReference type="InterPro" id="IPR003016">
    <property type="entry name" value="2-oxoA_DH_lipoyl-BS"/>
</dbReference>
<comment type="catalytic activity">
    <reaction evidence="10 11">
        <text>N(6)-[(R)-dihydrolipoyl]-L-lysyl-[protein] + succinyl-CoA = N(6)-[(R)-S(8)-succinyldihydrolipoyl]-L-lysyl-[protein] + CoA</text>
        <dbReference type="Rhea" id="RHEA:15213"/>
        <dbReference type="Rhea" id="RHEA-COMP:10475"/>
        <dbReference type="Rhea" id="RHEA-COMP:20092"/>
        <dbReference type="ChEBI" id="CHEBI:57287"/>
        <dbReference type="ChEBI" id="CHEBI:57292"/>
        <dbReference type="ChEBI" id="CHEBI:83100"/>
        <dbReference type="ChEBI" id="CHEBI:83120"/>
        <dbReference type="EC" id="2.3.1.61"/>
    </reaction>
</comment>
<dbReference type="Proteomes" id="UP000266327">
    <property type="component" value="Unassembled WGS sequence"/>
</dbReference>
<dbReference type="Pfam" id="PF02817">
    <property type="entry name" value="E3_binding"/>
    <property type="match status" value="1"/>
</dbReference>
<dbReference type="InterPro" id="IPR000089">
    <property type="entry name" value="Biotin_lipoyl"/>
</dbReference>
<evidence type="ECO:0000256" key="11">
    <source>
        <dbReference type="RuleBase" id="RU361138"/>
    </source>
</evidence>
<dbReference type="CDD" id="cd06849">
    <property type="entry name" value="lipoyl_domain"/>
    <property type="match status" value="1"/>
</dbReference>
<dbReference type="InterPro" id="IPR023213">
    <property type="entry name" value="CAT-like_dom_sf"/>
</dbReference>
<evidence type="ECO:0000256" key="7">
    <source>
        <dbReference type="ARBA" id="ARBA00022679"/>
    </source>
</evidence>
<dbReference type="Gene3D" id="4.10.320.10">
    <property type="entry name" value="E3-binding domain"/>
    <property type="match status" value="1"/>
</dbReference>
<evidence type="ECO:0000256" key="6">
    <source>
        <dbReference type="ARBA" id="ARBA00022532"/>
    </source>
</evidence>
<organism evidence="14 15">
    <name type="scientific">Noviherbaspirillum sedimenti</name>
    <dbReference type="NCBI Taxonomy" id="2320865"/>
    <lineage>
        <taxon>Bacteria</taxon>
        <taxon>Pseudomonadati</taxon>
        <taxon>Pseudomonadota</taxon>
        <taxon>Betaproteobacteria</taxon>
        <taxon>Burkholderiales</taxon>
        <taxon>Oxalobacteraceae</taxon>
        <taxon>Noviherbaspirillum</taxon>
    </lineage>
</organism>
<dbReference type="InterPro" id="IPR004167">
    <property type="entry name" value="PSBD"/>
</dbReference>
<keyword evidence="6 11" id="KW-0816">Tricarboxylic acid cycle</keyword>
<comment type="similarity">
    <text evidence="3 11">Belongs to the 2-oxoacid dehydrogenase family.</text>
</comment>
<comment type="caution">
    <text evidence="14">The sequence shown here is derived from an EMBL/GenBank/DDBJ whole genome shotgun (WGS) entry which is preliminary data.</text>
</comment>
<sequence length="411" mass="42983">MAIFEVKVPQLSESVAEATLLQWHKKVGETVARDENLIDIETDKVVLELPAPAAGVITQIIRGDGSTVVAGELIAVIDTEATASAGAPAAAAPAAVAPAAAAAAPSAAGIAMPAAAKMLADNQLSASQVAGTGKDGRITKGDVIGALEKKPAAAPAAPAAAAKPALQQVAAPVSLNLGDRPEERVPMSRLRARVAERLLQSQATNAILTTFNEVNMQPVMDLRNKYKDKFEKEHGVKLGFMSFFVKAAVAALKKYPVLNASVDGNDIVYHGYFDIGVAVGSPRGLVVPVLRNADQMSIAEIEKKIGEFGAKAKDGKLTLEDLSGGTFSISNGGVFGSMLSTPIINPPQSAILGIHATKDRAVVENGQIVIRPMNYFAMSYDHRIIDGREAVLGLVAMKEAMEDPARLLLDL</sequence>
<dbReference type="PROSITE" id="PS51826">
    <property type="entry name" value="PSBD"/>
    <property type="match status" value="1"/>
</dbReference>
<dbReference type="PROSITE" id="PS50968">
    <property type="entry name" value="BIOTINYL_LIPOYL"/>
    <property type="match status" value="1"/>
</dbReference>
<evidence type="ECO:0000256" key="9">
    <source>
        <dbReference type="ARBA" id="ARBA00023315"/>
    </source>
</evidence>
<keyword evidence="7 11" id="KW-0808">Transferase</keyword>
<dbReference type="UniPathway" id="UPA00868">
    <property type="reaction ID" value="UER00840"/>
</dbReference>
<dbReference type="GO" id="GO:0045252">
    <property type="term" value="C:oxoglutarate dehydrogenase complex"/>
    <property type="evidence" value="ECO:0007669"/>
    <property type="project" value="UniProtKB-UniRule"/>
</dbReference>
<comment type="function">
    <text evidence="1 11">E2 component of the 2-oxoglutarate dehydrogenase (OGDH) complex which catalyzes the second step in the conversion of 2-oxoglutarate to succinyl-CoA and CO(2).</text>
</comment>
<dbReference type="EMBL" id="QYUQ01000002">
    <property type="protein sequence ID" value="RJG00459.1"/>
    <property type="molecule type" value="Genomic_DNA"/>
</dbReference>
<dbReference type="InterPro" id="IPR006255">
    <property type="entry name" value="SucB"/>
</dbReference>
<dbReference type="Pfam" id="PF00198">
    <property type="entry name" value="2-oxoacid_dh"/>
    <property type="match status" value="1"/>
</dbReference>
<reference evidence="15" key="1">
    <citation type="submission" date="2018-09" db="EMBL/GenBank/DDBJ databases">
        <authorList>
            <person name="Zhu H."/>
        </authorList>
    </citation>
    <scope>NUCLEOTIDE SEQUENCE [LARGE SCALE GENOMIC DNA]</scope>
    <source>
        <strain evidence="15">K1S02-23</strain>
    </source>
</reference>
<dbReference type="PROSITE" id="PS00189">
    <property type="entry name" value="LIPOYL"/>
    <property type="match status" value="1"/>
</dbReference>
<evidence type="ECO:0000256" key="3">
    <source>
        <dbReference type="ARBA" id="ARBA00007317"/>
    </source>
</evidence>
<dbReference type="NCBIfam" id="TIGR01347">
    <property type="entry name" value="sucB"/>
    <property type="match status" value="1"/>
</dbReference>
<feature type="domain" description="Lipoyl-binding" evidence="12">
    <location>
        <begin position="3"/>
        <end position="78"/>
    </location>
</feature>
<dbReference type="AlphaFoldDB" id="A0A3A3G0M4"/>
<accession>A0A3A3G0M4</accession>
<evidence type="ECO:0000313" key="15">
    <source>
        <dbReference type="Proteomes" id="UP000266327"/>
    </source>
</evidence>
<dbReference type="SUPFAM" id="SSF51230">
    <property type="entry name" value="Single hybrid motif"/>
    <property type="match status" value="1"/>
</dbReference>
<evidence type="ECO:0000256" key="5">
    <source>
        <dbReference type="ARBA" id="ARBA00019511"/>
    </source>
</evidence>
<dbReference type="PANTHER" id="PTHR43416:SF5">
    <property type="entry name" value="DIHYDROLIPOYLLYSINE-RESIDUE SUCCINYLTRANSFERASE COMPONENT OF 2-OXOGLUTARATE DEHYDROGENASE COMPLEX, MITOCHONDRIAL"/>
    <property type="match status" value="1"/>
</dbReference>
<dbReference type="RefSeq" id="WP_119783913.1">
    <property type="nucleotide sequence ID" value="NZ_QYUQ01000002.1"/>
</dbReference>
<keyword evidence="15" id="KW-1185">Reference proteome</keyword>
<dbReference type="Gene3D" id="2.40.50.100">
    <property type="match status" value="1"/>
</dbReference>
<keyword evidence="9 11" id="KW-0012">Acyltransferase</keyword>
<keyword evidence="8 11" id="KW-0450">Lipoyl</keyword>
<dbReference type="PANTHER" id="PTHR43416">
    <property type="entry name" value="DIHYDROLIPOYLLYSINE-RESIDUE SUCCINYLTRANSFERASE COMPONENT OF 2-OXOGLUTARATE DEHYDROGENASE COMPLEX, MITOCHONDRIAL-RELATED"/>
    <property type="match status" value="1"/>
</dbReference>
<dbReference type="Gene3D" id="3.30.559.10">
    <property type="entry name" value="Chloramphenicol acetyltransferase-like domain"/>
    <property type="match status" value="1"/>
</dbReference>
<evidence type="ECO:0000256" key="1">
    <source>
        <dbReference type="ARBA" id="ARBA00004052"/>
    </source>
</evidence>
<evidence type="ECO:0000256" key="2">
    <source>
        <dbReference type="ARBA" id="ARBA00005145"/>
    </source>
</evidence>
<dbReference type="SUPFAM" id="SSF52777">
    <property type="entry name" value="CoA-dependent acyltransferases"/>
    <property type="match status" value="1"/>
</dbReference>
<dbReference type="InterPro" id="IPR050537">
    <property type="entry name" value="2-oxoacid_dehydrogenase"/>
</dbReference>
<gene>
    <name evidence="14" type="primary">odhB</name>
    <name evidence="14" type="ORF">D3878_01755</name>
</gene>
<evidence type="ECO:0000256" key="4">
    <source>
        <dbReference type="ARBA" id="ARBA00012945"/>
    </source>
</evidence>
<dbReference type="GO" id="GO:0004149">
    <property type="term" value="F:dihydrolipoyllysine-residue succinyltransferase activity"/>
    <property type="evidence" value="ECO:0007669"/>
    <property type="project" value="UniProtKB-UniRule"/>
</dbReference>
<dbReference type="GO" id="GO:0005829">
    <property type="term" value="C:cytosol"/>
    <property type="evidence" value="ECO:0007669"/>
    <property type="project" value="TreeGrafter"/>
</dbReference>
<name>A0A3A3G0M4_9BURK</name>
<dbReference type="OrthoDB" id="9805770at2"/>
<comment type="cofactor">
    <cofactor evidence="11">
        <name>(R)-lipoate</name>
        <dbReference type="ChEBI" id="CHEBI:83088"/>
    </cofactor>
    <text evidence="11">Binds 1 lipoyl cofactor covalently.</text>
</comment>
<dbReference type="InterPro" id="IPR011053">
    <property type="entry name" value="Single_hybrid_motif"/>
</dbReference>
<dbReference type="InterPro" id="IPR036625">
    <property type="entry name" value="E3-bd_dom_sf"/>
</dbReference>
<evidence type="ECO:0000256" key="8">
    <source>
        <dbReference type="ARBA" id="ARBA00022823"/>
    </source>
</evidence>
<proteinExistence type="inferred from homology"/>
<evidence type="ECO:0000259" key="12">
    <source>
        <dbReference type="PROSITE" id="PS50968"/>
    </source>
</evidence>
<protein>
    <recommendedName>
        <fullName evidence="5 11">Dihydrolipoyllysine-residue succinyltransferase component of 2-oxoglutarate dehydrogenase complex</fullName>
        <ecNumber evidence="4 11">2.3.1.61</ecNumber>
    </recommendedName>
    <alternativeName>
        <fullName evidence="11">2-oxoglutarate dehydrogenase complex component E2</fullName>
    </alternativeName>
</protein>
<dbReference type="GO" id="GO:0033512">
    <property type="term" value="P:L-lysine catabolic process to acetyl-CoA via saccharopine"/>
    <property type="evidence" value="ECO:0007669"/>
    <property type="project" value="UniProtKB-UniRule"/>
</dbReference>
<dbReference type="Pfam" id="PF00364">
    <property type="entry name" value="Biotin_lipoyl"/>
    <property type="match status" value="1"/>
</dbReference>
<dbReference type="GO" id="GO:0006099">
    <property type="term" value="P:tricarboxylic acid cycle"/>
    <property type="evidence" value="ECO:0007669"/>
    <property type="project" value="UniProtKB-UniRule"/>
</dbReference>
<evidence type="ECO:0000256" key="10">
    <source>
        <dbReference type="ARBA" id="ARBA00052761"/>
    </source>
</evidence>
<dbReference type="EC" id="2.3.1.61" evidence="4 11"/>
<evidence type="ECO:0000313" key="14">
    <source>
        <dbReference type="EMBL" id="RJG00459.1"/>
    </source>
</evidence>
<dbReference type="FunFam" id="3.30.559.10:FF:000007">
    <property type="entry name" value="Dihydrolipoamide acetyltransferase component of pyruvate dehydrogenase complex"/>
    <property type="match status" value="1"/>
</dbReference>
<feature type="domain" description="Peripheral subunit-binding (PSBD)" evidence="13">
    <location>
        <begin position="110"/>
        <end position="147"/>
    </location>
</feature>
<evidence type="ECO:0000259" key="13">
    <source>
        <dbReference type="PROSITE" id="PS51826"/>
    </source>
</evidence>